<proteinExistence type="predicted"/>
<keyword evidence="3" id="KW-1185">Reference proteome</keyword>
<organism evidence="2 3">
    <name type="scientific">Aldrovandia affinis</name>
    <dbReference type="NCBI Taxonomy" id="143900"/>
    <lineage>
        <taxon>Eukaryota</taxon>
        <taxon>Metazoa</taxon>
        <taxon>Chordata</taxon>
        <taxon>Craniata</taxon>
        <taxon>Vertebrata</taxon>
        <taxon>Euteleostomi</taxon>
        <taxon>Actinopterygii</taxon>
        <taxon>Neopterygii</taxon>
        <taxon>Teleostei</taxon>
        <taxon>Notacanthiformes</taxon>
        <taxon>Halosauridae</taxon>
        <taxon>Aldrovandia</taxon>
    </lineage>
</organism>
<sequence>MFWAQPQPGHFEGAESSKSGHSCRGLPAPCSGFFEELEEKTNQAALKIPQEALIHDVVTQRGATHKMLTRFTEQQQVVCAPERGPWHLMPKYAHIGVMEQVYQLLGPLSELPWPLRRG</sequence>
<dbReference type="Proteomes" id="UP001221898">
    <property type="component" value="Unassembled WGS sequence"/>
</dbReference>
<dbReference type="AlphaFoldDB" id="A0AAD7SDH5"/>
<feature type="region of interest" description="Disordered" evidence="1">
    <location>
        <begin position="1"/>
        <end position="24"/>
    </location>
</feature>
<evidence type="ECO:0000313" key="2">
    <source>
        <dbReference type="EMBL" id="KAJ8400591.1"/>
    </source>
</evidence>
<gene>
    <name evidence="2" type="ORF">AAFF_G00393600</name>
</gene>
<evidence type="ECO:0000256" key="1">
    <source>
        <dbReference type="SAM" id="MobiDB-lite"/>
    </source>
</evidence>
<name>A0AAD7SDH5_9TELE</name>
<evidence type="ECO:0000313" key="3">
    <source>
        <dbReference type="Proteomes" id="UP001221898"/>
    </source>
</evidence>
<protein>
    <submittedName>
        <fullName evidence="2">Uncharacterized protein</fullName>
    </submittedName>
</protein>
<accession>A0AAD7SDH5</accession>
<dbReference type="EMBL" id="JAINUG010000075">
    <property type="protein sequence ID" value="KAJ8400591.1"/>
    <property type="molecule type" value="Genomic_DNA"/>
</dbReference>
<reference evidence="2" key="1">
    <citation type="journal article" date="2023" name="Science">
        <title>Genome structures resolve the early diversification of teleost fishes.</title>
        <authorList>
            <person name="Parey E."/>
            <person name="Louis A."/>
            <person name="Montfort J."/>
            <person name="Bouchez O."/>
            <person name="Roques C."/>
            <person name="Iampietro C."/>
            <person name="Lluch J."/>
            <person name="Castinel A."/>
            <person name="Donnadieu C."/>
            <person name="Desvignes T."/>
            <person name="Floi Bucao C."/>
            <person name="Jouanno E."/>
            <person name="Wen M."/>
            <person name="Mejri S."/>
            <person name="Dirks R."/>
            <person name="Jansen H."/>
            <person name="Henkel C."/>
            <person name="Chen W.J."/>
            <person name="Zahm M."/>
            <person name="Cabau C."/>
            <person name="Klopp C."/>
            <person name="Thompson A.W."/>
            <person name="Robinson-Rechavi M."/>
            <person name="Braasch I."/>
            <person name="Lecointre G."/>
            <person name="Bobe J."/>
            <person name="Postlethwait J.H."/>
            <person name="Berthelot C."/>
            <person name="Roest Crollius H."/>
            <person name="Guiguen Y."/>
        </authorList>
    </citation>
    <scope>NUCLEOTIDE SEQUENCE</scope>
    <source>
        <strain evidence="2">NC1722</strain>
    </source>
</reference>
<comment type="caution">
    <text evidence="2">The sequence shown here is derived from an EMBL/GenBank/DDBJ whole genome shotgun (WGS) entry which is preliminary data.</text>
</comment>